<evidence type="ECO:0000313" key="3">
    <source>
        <dbReference type="Proteomes" id="UP001249505"/>
    </source>
</evidence>
<dbReference type="EMBL" id="JAUOES010000030">
    <property type="protein sequence ID" value="MDT3282469.1"/>
    <property type="molecule type" value="Genomic_DNA"/>
</dbReference>
<dbReference type="PANTHER" id="PTHR43155:SF2">
    <property type="entry name" value="CYCLIC DI-GMP PHOSPHODIESTERASE PA4108"/>
    <property type="match status" value="1"/>
</dbReference>
<dbReference type="SUPFAM" id="SSF109604">
    <property type="entry name" value="HD-domain/PDEase-like"/>
    <property type="match status" value="1"/>
</dbReference>
<organism evidence="2 3">
    <name type="scientific">Shewanella scandinavica</name>
    <dbReference type="NCBI Taxonomy" id="3063538"/>
    <lineage>
        <taxon>Bacteria</taxon>
        <taxon>Pseudomonadati</taxon>
        <taxon>Pseudomonadota</taxon>
        <taxon>Gammaproteobacteria</taxon>
        <taxon>Alteromonadales</taxon>
        <taxon>Shewanellaceae</taxon>
        <taxon>Shewanella</taxon>
    </lineage>
</organism>
<dbReference type="RefSeq" id="WP_253724265.1">
    <property type="nucleotide sequence ID" value="NZ_JAUOES010000030.1"/>
</dbReference>
<sequence>MNHKRRDLFLYQLIRSISSVIAASDIYTVHHQNNVSVIARMIGQEMRLSAFEVEGIRVAGLLHDIGKSAIPNELLSKYGHLTAEEYALIKTHAARADGLLFGIDFPWPVREMILQHHERMDGSGYPNGLMGNEICLGARILAVSDITDAMMNARPYRRALGIEKVISELADNSHLYDPDVCKAFMAIVADGGERLKNAIHIIY</sequence>
<dbReference type="Gene3D" id="1.10.3210.10">
    <property type="entry name" value="Hypothetical protein af1432"/>
    <property type="match status" value="1"/>
</dbReference>
<reference evidence="2 3" key="1">
    <citation type="submission" date="2023-07" db="EMBL/GenBank/DDBJ databases">
        <title>Novel Shewanella species isolated from Baltic Sea sediments.</title>
        <authorList>
            <person name="Martin-Rodriguez A.J."/>
        </authorList>
    </citation>
    <scope>NUCLEOTIDE SEQUENCE [LARGE SCALE GENOMIC DNA]</scope>
    <source>
        <strain evidence="2 3">SP2S1-2</strain>
    </source>
</reference>
<dbReference type="PANTHER" id="PTHR43155">
    <property type="entry name" value="CYCLIC DI-GMP PHOSPHODIESTERASE PA4108-RELATED"/>
    <property type="match status" value="1"/>
</dbReference>
<evidence type="ECO:0000259" key="1">
    <source>
        <dbReference type="PROSITE" id="PS51832"/>
    </source>
</evidence>
<accession>A0ABU3G4F3</accession>
<dbReference type="InterPro" id="IPR003607">
    <property type="entry name" value="HD/PDEase_dom"/>
</dbReference>
<evidence type="ECO:0000313" key="2">
    <source>
        <dbReference type="EMBL" id="MDT3282469.1"/>
    </source>
</evidence>
<comment type="caution">
    <text evidence="2">The sequence shown here is derived from an EMBL/GenBank/DDBJ whole genome shotgun (WGS) entry which is preliminary data.</text>
</comment>
<dbReference type="NCBIfam" id="TIGR00277">
    <property type="entry name" value="HDIG"/>
    <property type="match status" value="1"/>
</dbReference>
<dbReference type="PROSITE" id="PS51832">
    <property type="entry name" value="HD_GYP"/>
    <property type="match status" value="1"/>
</dbReference>
<proteinExistence type="predicted"/>
<gene>
    <name evidence="2" type="ORF">Q4Q50_19495</name>
</gene>
<keyword evidence="3" id="KW-1185">Reference proteome</keyword>
<dbReference type="SMART" id="SM00471">
    <property type="entry name" value="HDc"/>
    <property type="match status" value="1"/>
</dbReference>
<dbReference type="Proteomes" id="UP001249505">
    <property type="component" value="Unassembled WGS sequence"/>
</dbReference>
<dbReference type="InterPro" id="IPR006675">
    <property type="entry name" value="HDIG_dom"/>
</dbReference>
<dbReference type="Pfam" id="PF13487">
    <property type="entry name" value="HD_5"/>
    <property type="match status" value="1"/>
</dbReference>
<dbReference type="CDD" id="cd00077">
    <property type="entry name" value="HDc"/>
    <property type="match status" value="1"/>
</dbReference>
<protein>
    <submittedName>
        <fullName evidence="2">HD domain-containing phosphohydrolase</fullName>
    </submittedName>
</protein>
<feature type="domain" description="HD-GYP" evidence="1">
    <location>
        <begin position="6"/>
        <end position="200"/>
    </location>
</feature>
<dbReference type="InterPro" id="IPR037522">
    <property type="entry name" value="HD_GYP_dom"/>
</dbReference>
<name>A0ABU3G4F3_9GAMM</name>